<feature type="region of interest" description="Disordered" evidence="1">
    <location>
        <begin position="39"/>
        <end position="99"/>
    </location>
</feature>
<dbReference type="AlphaFoldDB" id="A0A699RUY1"/>
<reference evidence="2" key="1">
    <citation type="journal article" date="2019" name="Sci. Rep.">
        <title>Draft genome of Tanacetum cinerariifolium, the natural source of mosquito coil.</title>
        <authorList>
            <person name="Yamashiro T."/>
            <person name="Shiraishi A."/>
            <person name="Satake H."/>
            <person name="Nakayama K."/>
        </authorList>
    </citation>
    <scope>NUCLEOTIDE SEQUENCE</scope>
</reference>
<feature type="compositionally biased region" description="Polar residues" evidence="1">
    <location>
        <begin position="55"/>
        <end position="82"/>
    </location>
</feature>
<feature type="non-terminal residue" evidence="2">
    <location>
        <position position="122"/>
    </location>
</feature>
<sequence length="122" mass="13689">QDIEDILLLLVQGKLSNLTVEERFAFSLRMFTRSIVIQRHQGSKRRREGGEHASDSTPSEPATGSAGRSTTWSQSRQMSASESAFAEEPMQTTCQIEEPSHPVFETGAEDLPIVQTFQHPEW</sequence>
<organism evidence="2">
    <name type="scientific">Tanacetum cinerariifolium</name>
    <name type="common">Dalmatian daisy</name>
    <name type="synonym">Chrysanthemum cinerariifolium</name>
    <dbReference type="NCBI Taxonomy" id="118510"/>
    <lineage>
        <taxon>Eukaryota</taxon>
        <taxon>Viridiplantae</taxon>
        <taxon>Streptophyta</taxon>
        <taxon>Embryophyta</taxon>
        <taxon>Tracheophyta</taxon>
        <taxon>Spermatophyta</taxon>
        <taxon>Magnoliopsida</taxon>
        <taxon>eudicotyledons</taxon>
        <taxon>Gunneridae</taxon>
        <taxon>Pentapetalae</taxon>
        <taxon>asterids</taxon>
        <taxon>campanulids</taxon>
        <taxon>Asterales</taxon>
        <taxon>Asteraceae</taxon>
        <taxon>Asteroideae</taxon>
        <taxon>Anthemideae</taxon>
        <taxon>Anthemidinae</taxon>
        <taxon>Tanacetum</taxon>
    </lineage>
</organism>
<feature type="non-terminal residue" evidence="2">
    <location>
        <position position="1"/>
    </location>
</feature>
<gene>
    <name evidence="2" type="ORF">Tci_860032</name>
</gene>
<dbReference type="EMBL" id="BKCJ011113612">
    <property type="protein sequence ID" value="GFC88062.1"/>
    <property type="molecule type" value="Genomic_DNA"/>
</dbReference>
<evidence type="ECO:0000313" key="2">
    <source>
        <dbReference type="EMBL" id="GFC88062.1"/>
    </source>
</evidence>
<proteinExistence type="predicted"/>
<accession>A0A699RUY1</accession>
<protein>
    <submittedName>
        <fullName evidence="2">Uncharacterized protein</fullName>
    </submittedName>
</protein>
<comment type="caution">
    <text evidence="2">The sequence shown here is derived from an EMBL/GenBank/DDBJ whole genome shotgun (WGS) entry which is preliminary data.</text>
</comment>
<name>A0A699RUY1_TANCI</name>
<evidence type="ECO:0000256" key="1">
    <source>
        <dbReference type="SAM" id="MobiDB-lite"/>
    </source>
</evidence>